<dbReference type="Proteomes" id="UP000243887">
    <property type="component" value="Unassembled WGS sequence"/>
</dbReference>
<proteinExistence type="predicted"/>
<evidence type="ECO:0000313" key="1">
    <source>
        <dbReference type="EMBL" id="SFJ41667.1"/>
    </source>
</evidence>
<dbReference type="RefSeq" id="WP_090678981.1">
    <property type="nucleotide sequence ID" value="NZ_FORU01000007.1"/>
</dbReference>
<evidence type="ECO:0008006" key="3">
    <source>
        <dbReference type="Google" id="ProtNLM"/>
    </source>
</evidence>
<accession>A0A1I3R8J2</accession>
<dbReference type="EMBL" id="FORU01000007">
    <property type="protein sequence ID" value="SFJ41667.1"/>
    <property type="molecule type" value="Genomic_DNA"/>
</dbReference>
<dbReference type="Pfam" id="PF12843">
    <property type="entry name" value="QSregVF_b"/>
    <property type="match status" value="1"/>
</dbReference>
<dbReference type="InterPro" id="IPR024530">
    <property type="entry name" value="QSregVF_b"/>
</dbReference>
<dbReference type="OrthoDB" id="9807855at2"/>
<protein>
    <recommendedName>
        <fullName evidence="3">DUF3820 family protein</fullName>
    </recommendedName>
</protein>
<keyword evidence="2" id="KW-1185">Reference proteome</keyword>
<gene>
    <name evidence="1" type="ORF">SAMN04487893_10760</name>
</gene>
<evidence type="ECO:0000313" key="2">
    <source>
        <dbReference type="Proteomes" id="UP000243887"/>
    </source>
</evidence>
<dbReference type="STRING" id="1150112.SAMN04487893_10760"/>
<sequence>MIQDQKYLVELAHTKMPFGKYQGYYLVDLPEYYIVWYNNKGFPKGKLGEQLQLIYEIKSNGLEPLIRNIRKNFQK</sequence>
<organism evidence="1 2">
    <name type="scientific">Myroides guanonis</name>
    <dbReference type="NCBI Taxonomy" id="1150112"/>
    <lineage>
        <taxon>Bacteria</taxon>
        <taxon>Pseudomonadati</taxon>
        <taxon>Bacteroidota</taxon>
        <taxon>Flavobacteriia</taxon>
        <taxon>Flavobacteriales</taxon>
        <taxon>Flavobacteriaceae</taxon>
        <taxon>Myroides</taxon>
    </lineage>
</organism>
<name>A0A1I3R8J2_9FLAO</name>
<reference evidence="2" key="1">
    <citation type="submission" date="2016-10" db="EMBL/GenBank/DDBJ databases">
        <authorList>
            <person name="Varghese N."/>
            <person name="Submissions S."/>
        </authorList>
    </citation>
    <scope>NUCLEOTIDE SEQUENCE [LARGE SCALE GENOMIC DNA]</scope>
    <source>
        <strain evidence="2">DSM 26542</strain>
    </source>
</reference>
<dbReference type="AlphaFoldDB" id="A0A1I3R8J2"/>